<dbReference type="Gene3D" id="3.90.550.10">
    <property type="entry name" value="Spore Coat Polysaccharide Biosynthesis Protein SpsA, Chain A"/>
    <property type="match status" value="1"/>
</dbReference>
<dbReference type="InterPro" id="IPR054566">
    <property type="entry name" value="ManC/GMP-like_b-helix"/>
</dbReference>
<gene>
    <name evidence="3" type="ORF">A3E44_05460</name>
</gene>
<dbReference type="InterPro" id="IPR005835">
    <property type="entry name" value="NTP_transferase_dom"/>
</dbReference>
<dbReference type="PANTHER" id="PTHR46390:SF1">
    <property type="entry name" value="MANNOSE-1-PHOSPHATE GUANYLYLTRANSFERASE"/>
    <property type="match status" value="1"/>
</dbReference>
<dbReference type="PANTHER" id="PTHR46390">
    <property type="entry name" value="MANNOSE-1-PHOSPHATE GUANYLYLTRANSFERASE"/>
    <property type="match status" value="1"/>
</dbReference>
<dbReference type="Pfam" id="PF22640">
    <property type="entry name" value="ManC_GMP_beta-helix"/>
    <property type="match status" value="1"/>
</dbReference>
<dbReference type="InterPro" id="IPR051161">
    <property type="entry name" value="Mannose-6P_isomerase_type2"/>
</dbReference>
<dbReference type="Pfam" id="PF00483">
    <property type="entry name" value="NTP_transferase"/>
    <property type="match status" value="1"/>
</dbReference>
<protein>
    <submittedName>
        <fullName evidence="3">Uncharacterized protein</fullName>
    </submittedName>
</protein>
<dbReference type="SUPFAM" id="SSF53448">
    <property type="entry name" value="Nucleotide-diphospho-sugar transferases"/>
    <property type="match status" value="1"/>
</dbReference>
<feature type="domain" description="Nucleotidyl transferase" evidence="1">
    <location>
        <begin position="3"/>
        <end position="115"/>
    </location>
</feature>
<proteinExistence type="predicted"/>
<sequence length="352" mass="39952">MIPVIICGGWGTKLWPISRQYNPKHFINLIGGKSLFQINYEALITKFKPEDIYVSTNQDQAVIAAKQAPEIPPANYILEPEMRNQGPATGLIAAVLFRKGLADEPFMIVQVDDLREPTENFIKMMMDCDRLARKETKYITGGFKPDFPVMGVDYLVKGKRVSATNEVGIYEVDKFVWRGSREQTEEFIKGENALVHTNHSCMTPRNFLNMLQKYKPDWHKPLMTIIEEGDIKTEFVKMSPGPIEDVTQQVHAAGESLVVELPFKWVDIGTYESLFKYLSERGLYKLPENVVVQDSRDNFIKLDDPNKVICLVGLHDLIIVDTGDAILICNKDQTGQVGEVLKEVKKRNISLT</sequence>
<organism evidence="3 4">
    <name type="scientific">Candidatus Woesebacteria bacterium RIFCSPHIGHO2_12_FULL_41_24</name>
    <dbReference type="NCBI Taxonomy" id="1802510"/>
    <lineage>
        <taxon>Bacteria</taxon>
        <taxon>Candidatus Woeseibacteriota</taxon>
    </lineage>
</organism>
<dbReference type="SUPFAM" id="SSF159283">
    <property type="entry name" value="Guanosine diphospho-D-mannose pyrophosphorylase/mannose-6-phosphate isomerase linker domain"/>
    <property type="match status" value="1"/>
</dbReference>
<comment type="caution">
    <text evidence="3">The sequence shown here is derived from an EMBL/GenBank/DDBJ whole genome shotgun (WGS) entry which is preliminary data.</text>
</comment>
<evidence type="ECO:0000259" key="2">
    <source>
        <dbReference type="Pfam" id="PF22640"/>
    </source>
</evidence>
<accession>A0A1F8ARM9</accession>
<evidence type="ECO:0000313" key="4">
    <source>
        <dbReference type="Proteomes" id="UP000178603"/>
    </source>
</evidence>
<dbReference type="Proteomes" id="UP000178603">
    <property type="component" value="Unassembled WGS sequence"/>
</dbReference>
<name>A0A1F8ARM9_9BACT</name>
<evidence type="ECO:0000313" key="3">
    <source>
        <dbReference type="EMBL" id="OGM53835.1"/>
    </source>
</evidence>
<evidence type="ECO:0000259" key="1">
    <source>
        <dbReference type="Pfam" id="PF00483"/>
    </source>
</evidence>
<dbReference type="AlphaFoldDB" id="A0A1F8ARM9"/>
<dbReference type="GO" id="GO:0004475">
    <property type="term" value="F:mannose-1-phosphate guanylyltransferase (GTP) activity"/>
    <property type="evidence" value="ECO:0007669"/>
    <property type="project" value="TreeGrafter"/>
</dbReference>
<reference evidence="3 4" key="1">
    <citation type="journal article" date="2016" name="Nat. Commun.">
        <title>Thousands of microbial genomes shed light on interconnected biogeochemical processes in an aquifer system.</title>
        <authorList>
            <person name="Anantharaman K."/>
            <person name="Brown C.T."/>
            <person name="Hug L.A."/>
            <person name="Sharon I."/>
            <person name="Castelle C.J."/>
            <person name="Probst A.J."/>
            <person name="Thomas B.C."/>
            <person name="Singh A."/>
            <person name="Wilkins M.J."/>
            <person name="Karaoz U."/>
            <person name="Brodie E.L."/>
            <person name="Williams K.H."/>
            <person name="Hubbard S.S."/>
            <person name="Banfield J.F."/>
        </authorList>
    </citation>
    <scope>NUCLEOTIDE SEQUENCE [LARGE SCALE GENOMIC DNA]</scope>
</reference>
<dbReference type="EMBL" id="MGGW01000020">
    <property type="protein sequence ID" value="OGM53835.1"/>
    <property type="molecule type" value="Genomic_DNA"/>
</dbReference>
<feature type="domain" description="MannoseP isomerase/GMP-like beta-helix" evidence="2">
    <location>
        <begin position="289"/>
        <end position="343"/>
    </location>
</feature>
<dbReference type="GO" id="GO:0009298">
    <property type="term" value="P:GDP-mannose biosynthetic process"/>
    <property type="evidence" value="ECO:0007669"/>
    <property type="project" value="TreeGrafter"/>
</dbReference>
<dbReference type="InterPro" id="IPR029044">
    <property type="entry name" value="Nucleotide-diphossugar_trans"/>
</dbReference>